<evidence type="ECO:0000313" key="3">
    <source>
        <dbReference type="EMBL" id="NNF08353.1"/>
    </source>
</evidence>
<organism evidence="3 4">
    <name type="scientific">Eiseniibacteriota bacterium</name>
    <dbReference type="NCBI Taxonomy" id="2212470"/>
    <lineage>
        <taxon>Bacteria</taxon>
        <taxon>Candidatus Eiseniibacteriota</taxon>
    </lineage>
</organism>
<comment type="caution">
    <text evidence="3">The sequence shown here is derived from an EMBL/GenBank/DDBJ whole genome shotgun (WGS) entry which is preliminary data.</text>
</comment>
<accession>A0A7Y2EH43</accession>
<name>A0A7Y2EH43_UNCEI</name>
<keyword evidence="2" id="KW-0732">Signal</keyword>
<dbReference type="PROSITE" id="PS51257">
    <property type="entry name" value="PROKAR_LIPOPROTEIN"/>
    <property type="match status" value="1"/>
</dbReference>
<dbReference type="AlphaFoldDB" id="A0A7Y2EH43"/>
<gene>
    <name evidence="3" type="ORF">HKN21_16450</name>
</gene>
<protein>
    <recommendedName>
        <fullName evidence="5">Fibronectin type III domain-containing protein</fullName>
    </recommendedName>
</protein>
<feature type="compositionally biased region" description="Low complexity" evidence="1">
    <location>
        <begin position="114"/>
        <end position="124"/>
    </location>
</feature>
<proteinExistence type="predicted"/>
<dbReference type="EMBL" id="JABDJR010000659">
    <property type="protein sequence ID" value="NNF08353.1"/>
    <property type="molecule type" value="Genomic_DNA"/>
</dbReference>
<dbReference type="Gene3D" id="2.60.40.10">
    <property type="entry name" value="Immunoglobulins"/>
    <property type="match status" value="1"/>
</dbReference>
<evidence type="ECO:0000256" key="2">
    <source>
        <dbReference type="SAM" id="SignalP"/>
    </source>
</evidence>
<reference evidence="3 4" key="1">
    <citation type="submission" date="2020-03" db="EMBL/GenBank/DDBJ databases">
        <title>Metabolic flexibility allows generalist bacteria to become dominant in a frequently disturbed ecosystem.</title>
        <authorList>
            <person name="Chen Y.-J."/>
            <person name="Leung P.M."/>
            <person name="Bay S.K."/>
            <person name="Hugenholtz P."/>
            <person name="Kessler A.J."/>
            <person name="Shelley G."/>
            <person name="Waite D.W."/>
            <person name="Cook P.L."/>
            <person name="Greening C."/>
        </authorList>
    </citation>
    <scope>NUCLEOTIDE SEQUENCE [LARGE SCALE GENOMIC DNA]</scope>
    <source>
        <strain evidence="3">SS_bin_28</strain>
    </source>
</reference>
<feature type="signal peptide" evidence="2">
    <location>
        <begin position="1"/>
        <end position="18"/>
    </location>
</feature>
<feature type="region of interest" description="Disordered" evidence="1">
    <location>
        <begin position="113"/>
        <end position="143"/>
    </location>
</feature>
<evidence type="ECO:0000256" key="1">
    <source>
        <dbReference type="SAM" id="MobiDB-lite"/>
    </source>
</evidence>
<dbReference type="InterPro" id="IPR013783">
    <property type="entry name" value="Ig-like_fold"/>
</dbReference>
<sequence>MKLRIAFLLVMMLTPALLLVGCSSDSNSGINNPDTTPPLAPVVLGAKANGGSVGVWWRAGSEADLQGYYVYASRNGQVTRVTSVPLAANYFAFSSNEGVVSTYITAVDWNGNESSPSASRSVRISPDEIDGFNGSAKELQDGR</sequence>
<feature type="chain" id="PRO_5030636645" description="Fibronectin type III domain-containing protein" evidence="2">
    <location>
        <begin position="19"/>
        <end position="143"/>
    </location>
</feature>
<dbReference type="Proteomes" id="UP000547674">
    <property type="component" value="Unassembled WGS sequence"/>
</dbReference>
<evidence type="ECO:0008006" key="5">
    <source>
        <dbReference type="Google" id="ProtNLM"/>
    </source>
</evidence>
<evidence type="ECO:0000313" key="4">
    <source>
        <dbReference type="Proteomes" id="UP000547674"/>
    </source>
</evidence>